<organism evidence="2 3">
    <name type="scientific">Methanolobus profundi</name>
    <dbReference type="NCBI Taxonomy" id="487685"/>
    <lineage>
        <taxon>Archaea</taxon>
        <taxon>Methanobacteriati</taxon>
        <taxon>Methanobacteriota</taxon>
        <taxon>Stenosarchaea group</taxon>
        <taxon>Methanomicrobia</taxon>
        <taxon>Methanosarcinales</taxon>
        <taxon>Methanosarcinaceae</taxon>
        <taxon>Methanolobus</taxon>
    </lineage>
</organism>
<dbReference type="STRING" id="487685.SAMN04488696_2822"/>
<keyword evidence="1" id="KW-0472">Membrane</keyword>
<dbReference type="Proteomes" id="UP000198535">
    <property type="component" value="Unassembled WGS sequence"/>
</dbReference>
<protein>
    <submittedName>
        <fullName evidence="2">Uncharacterized protein</fullName>
    </submittedName>
</protein>
<sequence length="101" mass="11769">MSLLDVDFEQFLSELLYALLYPLEVIFRHLTNIIQIIIGAFVGLISSLFTFFNSVYSMISTFVSLWMPSVWIILILIMLGIAFVLRIYWFLKDIEILGNKI</sequence>
<keyword evidence="3" id="KW-1185">Reference proteome</keyword>
<evidence type="ECO:0000256" key="1">
    <source>
        <dbReference type="SAM" id="Phobius"/>
    </source>
</evidence>
<accession>A0A1I4UPX9</accession>
<name>A0A1I4UPX9_9EURY</name>
<reference evidence="3" key="1">
    <citation type="submission" date="2016-10" db="EMBL/GenBank/DDBJ databases">
        <authorList>
            <person name="Varghese N."/>
            <person name="Submissions S."/>
        </authorList>
    </citation>
    <scope>NUCLEOTIDE SEQUENCE [LARGE SCALE GENOMIC DNA]</scope>
    <source>
        <strain evidence="3">Mob M</strain>
    </source>
</reference>
<feature type="transmembrane region" description="Helical" evidence="1">
    <location>
        <begin position="36"/>
        <end position="59"/>
    </location>
</feature>
<evidence type="ECO:0000313" key="3">
    <source>
        <dbReference type="Proteomes" id="UP000198535"/>
    </source>
</evidence>
<dbReference type="RefSeq" id="WP_091938033.1">
    <property type="nucleotide sequence ID" value="NZ_FOUJ01000007.1"/>
</dbReference>
<evidence type="ECO:0000313" key="2">
    <source>
        <dbReference type="EMBL" id="SFM90783.1"/>
    </source>
</evidence>
<feature type="transmembrane region" description="Helical" evidence="1">
    <location>
        <begin position="71"/>
        <end position="91"/>
    </location>
</feature>
<proteinExistence type="predicted"/>
<dbReference type="AlphaFoldDB" id="A0A1I4UPX9"/>
<dbReference type="EMBL" id="FOUJ01000007">
    <property type="protein sequence ID" value="SFM90783.1"/>
    <property type="molecule type" value="Genomic_DNA"/>
</dbReference>
<gene>
    <name evidence="2" type="ORF">SAMN04488696_2822</name>
</gene>
<keyword evidence="1" id="KW-0812">Transmembrane</keyword>
<keyword evidence="1" id="KW-1133">Transmembrane helix</keyword>